<dbReference type="Proteomes" id="UP000094313">
    <property type="component" value="Chromosome"/>
</dbReference>
<proteinExistence type="predicted"/>
<sequence length="312" mass="35490">MKQSLHLKNDLQTDFKAVALAAELIEAGDFEADQIAVLPVGPRKRAFAKEIGDHTFYYSDSKRKDCISIESNQEGLYDMLPEGLFHNPPTGSSGMSEEQMVEDVQLRRAEEKDSRKFFMPFEAELNQLRTILELYENRLDKKTTYSDLTRIFAAEWNEFELFDREQSIIWMHLLPVIHQKRNDVVFLGQLLSVLFKTPVEVLMKQSNIKPKLIDEHMQFKLGFGALGINSIIGNSFETDEEEIVINIGPTDTHRLLNFMPGTAHSRIIDLAVSYLVPVETEVKVNLLASSSNRVGSLGAESEHSYLGFTVYL</sequence>
<gene>
    <name evidence="1" type="ORF">BFS30_15875</name>
</gene>
<name>A0A1D7QIM6_9SPHI</name>
<protein>
    <recommendedName>
        <fullName evidence="3">Type VI secretion, VasB, ImpH, VC_A0111</fullName>
    </recommendedName>
</protein>
<organism evidence="1 2">
    <name type="scientific">Pedobacter steynii</name>
    <dbReference type="NCBI Taxonomy" id="430522"/>
    <lineage>
        <taxon>Bacteria</taxon>
        <taxon>Pseudomonadati</taxon>
        <taxon>Bacteroidota</taxon>
        <taxon>Sphingobacteriia</taxon>
        <taxon>Sphingobacteriales</taxon>
        <taxon>Sphingobacteriaceae</taxon>
        <taxon>Pedobacter</taxon>
    </lineage>
</organism>
<dbReference type="KEGG" id="psty:BFS30_15875"/>
<keyword evidence="2" id="KW-1185">Reference proteome</keyword>
<dbReference type="OrthoDB" id="1411058at2"/>
<dbReference type="RefSeq" id="WP_069380190.1">
    <property type="nucleotide sequence ID" value="NZ_CP017141.1"/>
</dbReference>
<evidence type="ECO:0000313" key="1">
    <source>
        <dbReference type="EMBL" id="AOM78525.1"/>
    </source>
</evidence>
<evidence type="ECO:0008006" key="3">
    <source>
        <dbReference type="Google" id="ProtNLM"/>
    </source>
</evidence>
<reference evidence="1 2" key="1">
    <citation type="submission" date="2016-08" db="EMBL/GenBank/DDBJ databases">
        <authorList>
            <person name="Seilhamer J.J."/>
        </authorList>
    </citation>
    <scope>NUCLEOTIDE SEQUENCE [LARGE SCALE GENOMIC DNA]</scope>
    <source>
        <strain evidence="1 2">DX4</strain>
    </source>
</reference>
<dbReference type="AlphaFoldDB" id="A0A1D7QIM6"/>
<dbReference type="Pfam" id="PF06996">
    <property type="entry name" value="T6SS_TssG"/>
    <property type="match status" value="1"/>
</dbReference>
<evidence type="ECO:0000313" key="2">
    <source>
        <dbReference type="Proteomes" id="UP000094313"/>
    </source>
</evidence>
<accession>A0A1D7QIM6</accession>
<dbReference type="EMBL" id="CP017141">
    <property type="protein sequence ID" value="AOM78525.1"/>
    <property type="molecule type" value="Genomic_DNA"/>
</dbReference>
<dbReference type="InterPro" id="IPR010732">
    <property type="entry name" value="T6SS_TssG-like"/>
</dbReference>